<sequence>MSHIIIRGRFGPLCEECVKIATRRIALKQSKSVAAFSRLNSTFPYNPTYIRSKAYKNDNLQQFTYGSGSQVSKTFLPQIRFVHNVIPRPLKTLNITGAPVIVLNHRQIGKLARVVGRVLKIRYFVLGTVAGGGVVLNQKYEKWKQYIPDIEWMKDYLPESETLDHVKNNVLRTLRSIHLPEKGWFTSHLPDLKGYKDLLSKSSLAVTSSSGALLHPSQDLTDLDLRRSVPIIGFGRSSDDESAKKNPEKEKIEEIQEEMMNIQMKYQKEVERLEAENKDLRKQLLIKEEKTGKKVNWRKSLIDMYSDVLDELSGYDSTYNTQDYLPRVVVVGDQSSGKTSTLEMIAGARIFPRGSGEMMTRAPVKVTLSEGPYHIAKFKDSNTEFDLTKESDLAQLRNEVEMRMKKSVQEGQTVSKECISMTVKGPGIQRMVLVDLPGIISTETSVMAKDTREDIKDMVRTYMENPNAIILCIQDGSLDAERSNVTDIVRETDPQGKRTIFVLTKADMVENNLVKPERIKQILAGQLFPMNALAYFAVVTGKGNSNDSIETIKEYEKQFFQKSKLFKDGVLKPSTTNTQNLSMSVSQLFWKMVKETVEQQADAFKAQRFNLETEWKNTFPRLRELDRMELFEKAKGEILDEIINLSQVTAKEWEDAFSKKIWDKNAPFIFENIYLPAAQAQNLGELNTNIDVKLAKWASGVLPKKCVEVGWDTLHDEFQRIVEEDKKRKDHDEIFDQLKLAVVANSKAKHHWESKAEDSLRVMQKNTLDDKTIPDKQHWDMAVKFMEETLREKLQQTENKLKEMTGPSTSEQWLSWQYKTEQHKQRDQQSQNWIRFLVENLYTCIKQNNINREIKRSWNWIRFLEENLVRENKHTELHTTQVHMYKTEQHKQRDQAKSELDKILSREPSHKSVLAADELTTVKRNLHSQGVEVDREFIKETWHHVYRQHFVKKSLSQAQECRKGFYYYKEGFSDSGLDCSDVVLFWRLHRMLQVTSNALRQQVVNNEARRLERIIKEVLEEYSENKNTLNTLLTGRRVTLAEELKTVRQIQDKLEEFIQALNKEK</sequence>
<keyword evidence="6" id="KW-0547">Nucleotide-binding</keyword>
<evidence type="ECO:0000256" key="18">
    <source>
        <dbReference type="ARBA" id="ARBA00048040"/>
    </source>
</evidence>
<dbReference type="OrthoDB" id="415706at2759"/>
<reference evidence="21 22" key="1">
    <citation type="submission" date="2020-06" db="EMBL/GenBank/DDBJ databases">
        <authorList>
            <person name="Li R."/>
            <person name="Bekaert M."/>
        </authorList>
    </citation>
    <scope>NUCLEOTIDE SEQUENCE [LARGE SCALE GENOMIC DNA]</scope>
    <source>
        <strain evidence="22">wild</strain>
    </source>
</reference>
<dbReference type="EMBL" id="CACVKT020000513">
    <property type="protein sequence ID" value="CAC5359551.1"/>
    <property type="molecule type" value="Genomic_DNA"/>
</dbReference>
<dbReference type="PRINTS" id="PR00195">
    <property type="entry name" value="DYNAMIN"/>
</dbReference>
<keyword evidence="22" id="KW-1185">Reference proteome</keyword>
<dbReference type="GO" id="GO:0005743">
    <property type="term" value="C:mitochondrial inner membrane"/>
    <property type="evidence" value="ECO:0007669"/>
    <property type="project" value="UniProtKB-SubCell"/>
</dbReference>
<proteinExistence type="predicted"/>
<keyword evidence="8 21" id="KW-0378">Hydrolase</keyword>
<protein>
    <recommendedName>
        <fullName evidence="17">Dynamin-like GTPase OPA1, mitochondrial</fullName>
        <ecNumber evidence="3">3.6.5.5</ecNumber>
    </recommendedName>
</protein>
<keyword evidence="13" id="KW-0496">Mitochondrion</keyword>
<evidence type="ECO:0000256" key="16">
    <source>
        <dbReference type="ARBA" id="ARBA00023157"/>
    </source>
</evidence>
<keyword evidence="16" id="KW-1015">Disulfide bond</keyword>
<organism evidence="21 22">
    <name type="scientific">Mytilus coruscus</name>
    <name type="common">Sea mussel</name>
    <dbReference type="NCBI Taxonomy" id="42192"/>
    <lineage>
        <taxon>Eukaryota</taxon>
        <taxon>Metazoa</taxon>
        <taxon>Spiralia</taxon>
        <taxon>Lophotrochozoa</taxon>
        <taxon>Mollusca</taxon>
        <taxon>Bivalvia</taxon>
        <taxon>Autobranchia</taxon>
        <taxon>Pteriomorphia</taxon>
        <taxon>Mytilida</taxon>
        <taxon>Mytiloidea</taxon>
        <taxon>Mytilidae</taxon>
        <taxon>Mytilinae</taxon>
        <taxon>Mytilus</taxon>
    </lineage>
</organism>
<dbReference type="PROSITE" id="PS51718">
    <property type="entry name" value="G_DYNAMIN_2"/>
    <property type="match status" value="1"/>
</dbReference>
<feature type="coiled-coil region" evidence="19">
    <location>
        <begin position="1001"/>
        <end position="1060"/>
    </location>
</feature>
<keyword evidence="7" id="KW-0999">Mitochondrion inner membrane</keyword>
<gene>
    <name evidence="21" type="ORF">MCOR_2352</name>
</gene>
<dbReference type="GO" id="GO:0006915">
    <property type="term" value="P:apoptotic process"/>
    <property type="evidence" value="ECO:0007669"/>
    <property type="project" value="UniProtKB-KW"/>
</dbReference>
<dbReference type="SUPFAM" id="SSF52540">
    <property type="entry name" value="P-loop containing nucleoside triphosphate hydrolases"/>
    <property type="match status" value="1"/>
</dbReference>
<keyword evidence="9" id="KW-0809">Transit peptide</keyword>
<dbReference type="InterPro" id="IPR045817">
    <property type="entry name" value="OPA1_C"/>
</dbReference>
<evidence type="ECO:0000256" key="1">
    <source>
        <dbReference type="ARBA" id="ARBA00004434"/>
    </source>
</evidence>
<evidence type="ECO:0000256" key="17">
    <source>
        <dbReference type="ARBA" id="ARBA00044791"/>
    </source>
</evidence>
<dbReference type="InterPro" id="IPR030381">
    <property type="entry name" value="G_DYNAMIN_dom"/>
</dbReference>
<evidence type="ECO:0000313" key="21">
    <source>
        <dbReference type="EMBL" id="CAC5359551.1"/>
    </source>
</evidence>
<keyword evidence="12" id="KW-0446">Lipid-binding</keyword>
<dbReference type="AlphaFoldDB" id="A0A6J8A0X0"/>
<dbReference type="InterPro" id="IPR022812">
    <property type="entry name" value="Dynamin"/>
</dbReference>
<dbReference type="PANTHER" id="PTHR11566">
    <property type="entry name" value="DYNAMIN"/>
    <property type="match status" value="1"/>
</dbReference>
<dbReference type="GO" id="GO:0005758">
    <property type="term" value="C:mitochondrial intermembrane space"/>
    <property type="evidence" value="ECO:0007669"/>
    <property type="project" value="UniProtKB-SubCell"/>
</dbReference>
<evidence type="ECO:0000256" key="8">
    <source>
        <dbReference type="ARBA" id="ARBA00022801"/>
    </source>
</evidence>
<keyword evidence="14" id="KW-0342">GTP-binding</keyword>
<feature type="coiled-coil region" evidence="19">
    <location>
        <begin position="252"/>
        <end position="290"/>
    </location>
</feature>
<dbReference type="GO" id="GO:0000266">
    <property type="term" value="P:mitochondrial fission"/>
    <property type="evidence" value="ECO:0007669"/>
    <property type="project" value="TreeGrafter"/>
</dbReference>
<evidence type="ECO:0000256" key="3">
    <source>
        <dbReference type="ARBA" id="ARBA00011980"/>
    </source>
</evidence>
<dbReference type="PANTHER" id="PTHR11566:SF67">
    <property type="entry name" value="DYNAMIN-LIKE 120 KDA PROTEIN, MITOCHONDRIAL"/>
    <property type="match status" value="1"/>
</dbReference>
<evidence type="ECO:0000256" key="19">
    <source>
        <dbReference type="SAM" id="Coils"/>
    </source>
</evidence>
<evidence type="ECO:0000256" key="14">
    <source>
        <dbReference type="ARBA" id="ARBA00023134"/>
    </source>
</evidence>
<dbReference type="Proteomes" id="UP000507470">
    <property type="component" value="Unassembled WGS sequence"/>
</dbReference>
<dbReference type="GO" id="GO:0005525">
    <property type="term" value="F:GTP binding"/>
    <property type="evidence" value="ECO:0007669"/>
    <property type="project" value="UniProtKB-KW"/>
</dbReference>
<evidence type="ECO:0000256" key="10">
    <source>
        <dbReference type="ARBA" id="ARBA00022989"/>
    </source>
</evidence>
<feature type="domain" description="Dynamin-type G" evidence="20">
    <location>
        <begin position="322"/>
        <end position="598"/>
    </location>
</feature>
<comment type="subcellular location">
    <subcellularLocation>
        <location evidence="1">Mitochondrion inner membrane</location>
        <topology evidence="1">Single-pass membrane protein</topology>
    </subcellularLocation>
    <subcellularLocation>
        <location evidence="2">Mitochondrion intermembrane space</location>
    </subcellularLocation>
</comment>
<dbReference type="InterPro" id="IPR045063">
    <property type="entry name" value="Dynamin_N"/>
</dbReference>
<dbReference type="GO" id="GO:0048312">
    <property type="term" value="P:intracellular distribution of mitochondria"/>
    <property type="evidence" value="ECO:0007669"/>
    <property type="project" value="TreeGrafter"/>
</dbReference>
<evidence type="ECO:0000256" key="13">
    <source>
        <dbReference type="ARBA" id="ARBA00023128"/>
    </source>
</evidence>
<dbReference type="GO" id="GO:0016559">
    <property type="term" value="P:peroxisome fission"/>
    <property type="evidence" value="ECO:0007669"/>
    <property type="project" value="TreeGrafter"/>
</dbReference>
<evidence type="ECO:0000256" key="4">
    <source>
        <dbReference type="ARBA" id="ARBA00022692"/>
    </source>
</evidence>
<evidence type="ECO:0000256" key="15">
    <source>
        <dbReference type="ARBA" id="ARBA00023136"/>
    </source>
</evidence>
<dbReference type="Pfam" id="PF19434">
    <property type="entry name" value="OPA1_C"/>
    <property type="match status" value="2"/>
</dbReference>
<evidence type="ECO:0000259" key="20">
    <source>
        <dbReference type="PROSITE" id="PS51718"/>
    </source>
</evidence>
<dbReference type="Gene3D" id="3.40.50.300">
    <property type="entry name" value="P-loop containing nucleotide triphosphate hydrolases"/>
    <property type="match status" value="1"/>
</dbReference>
<name>A0A6J8A0X0_MYTCO</name>
<keyword evidence="5" id="KW-0053">Apoptosis</keyword>
<evidence type="ECO:0000256" key="5">
    <source>
        <dbReference type="ARBA" id="ARBA00022703"/>
    </source>
</evidence>
<dbReference type="GO" id="GO:0008017">
    <property type="term" value="F:microtubule binding"/>
    <property type="evidence" value="ECO:0007669"/>
    <property type="project" value="TreeGrafter"/>
</dbReference>
<dbReference type="Pfam" id="PF00350">
    <property type="entry name" value="Dynamin_N"/>
    <property type="match status" value="1"/>
</dbReference>
<evidence type="ECO:0000256" key="7">
    <source>
        <dbReference type="ARBA" id="ARBA00022792"/>
    </source>
</evidence>
<dbReference type="EC" id="3.6.5.5" evidence="3"/>
<keyword evidence="4" id="KW-0812">Transmembrane</keyword>
<accession>A0A6J8A0X0</accession>
<evidence type="ECO:0000256" key="2">
    <source>
        <dbReference type="ARBA" id="ARBA00004569"/>
    </source>
</evidence>
<evidence type="ECO:0000256" key="11">
    <source>
        <dbReference type="ARBA" id="ARBA00023054"/>
    </source>
</evidence>
<dbReference type="GO" id="GO:0008289">
    <property type="term" value="F:lipid binding"/>
    <property type="evidence" value="ECO:0007669"/>
    <property type="project" value="UniProtKB-KW"/>
</dbReference>
<comment type="catalytic activity">
    <reaction evidence="18">
        <text>GTP + H2O = GDP + phosphate + H(+)</text>
        <dbReference type="Rhea" id="RHEA:19669"/>
        <dbReference type="ChEBI" id="CHEBI:15377"/>
        <dbReference type="ChEBI" id="CHEBI:15378"/>
        <dbReference type="ChEBI" id="CHEBI:37565"/>
        <dbReference type="ChEBI" id="CHEBI:43474"/>
        <dbReference type="ChEBI" id="CHEBI:58189"/>
        <dbReference type="EC" id="3.6.5.5"/>
    </reaction>
</comment>
<evidence type="ECO:0000256" key="9">
    <source>
        <dbReference type="ARBA" id="ARBA00022946"/>
    </source>
</evidence>
<evidence type="ECO:0000313" key="22">
    <source>
        <dbReference type="Proteomes" id="UP000507470"/>
    </source>
</evidence>
<evidence type="ECO:0000256" key="6">
    <source>
        <dbReference type="ARBA" id="ARBA00022741"/>
    </source>
</evidence>
<dbReference type="InterPro" id="IPR001401">
    <property type="entry name" value="Dynamin_GTPase"/>
</dbReference>
<keyword evidence="11 19" id="KW-0175">Coiled coil</keyword>
<dbReference type="CDD" id="cd08771">
    <property type="entry name" value="DLP_1"/>
    <property type="match status" value="1"/>
</dbReference>
<dbReference type="InterPro" id="IPR027417">
    <property type="entry name" value="P-loop_NTPase"/>
</dbReference>
<dbReference type="GO" id="GO:0006897">
    <property type="term" value="P:endocytosis"/>
    <property type="evidence" value="ECO:0007669"/>
    <property type="project" value="TreeGrafter"/>
</dbReference>
<dbReference type="GO" id="GO:0005874">
    <property type="term" value="C:microtubule"/>
    <property type="evidence" value="ECO:0007669"/>
    <property type="project" value="TreeGrafter"/>
</dbReference>
<dbReference type="SMART" id="SM00053">
    <property type="entry name" value="DYNc"/>
    <property type="match status" value="1"/>
</dbReference>
<keyword evidence="15" id="KW-0472">Membrane</keyword>
<dbReference type="GO" id="GO:0008053">
    <property type="term" value="P:mitochondrial fusion"/>
    <property type="evidence" value="ECO:0007669"/>
    <property type="project" value="TreeGrafter"/>
</dbReference>
<dbReference type="FunFam" id="3.40.50.300:FF:000171">
    <property type="entry name" value="Dynamin-like 120 kDa protein, mitochondrial"/>
    <property type="match status" value="1"/>
</dbReference>
<evidence type="ECO:0000256" key="12">
    <source>
        <dbReference type="ARBA" id="ARBA00023121"/>
    </source>
</evidence>
<dbReference type="GO" id="GO:0003924">
    <property type="term" value="F:GTPase activity"/>
    <property type="evidence" value="ECO:0007669"/>
    <property type="project" value="InterPro"/>
</dbReference>
<keyword evidence="10" id="KW-1133">Transmembrane helix</keyword>